<feature type="domain" description="ATPase AAA-3" evidence="1">
    <location>
        <begin position="42"/>
        <end position="170"/>
    </location>
</feature>
<dbReference type="InterPro" id="IPR011703">
    <property type="entry name" value="ATPase_AAA-3"/>
</dbReference>
<dbReference type="GO" id="GO:0016887">
    <property type="term" value="F:ATP hydrolysis activity"/>
    <property type="evidence" value="ECO:0007669"/>
    <property type="project" value="InterPro"/>
</dbReference>
<dbReference type="Gene3D" id="3.40.50.300">
    <property type="entry name" value="P-loop containing nucleotide triphosphate hydrolases"/>
    <property type="match status" value="1"/>
</dbReference>
<proteinExistence type="predicted"/>
<feature type="domain" description="ChlI/MoxR AAA lid" evidence="2">
    <location>
        <begin position="235"/>
        <end position="306"/>
    </location>
</feature>
<reference evidence="4" key="1">
    <citation type="journal article" date="2013" name="Stand. Genomic Sci.">
        <title>Genome sequence of the thermophilic fresh-water bacterium Spirochaeta caldaria type strain (H1(T)), reclassification of Spirochaeta caldaria, Spirochaeta stenostrepta, and Spirochaeta zuelzerae in the genus Treponema as Treponema caldaria comb. nov., Treponema stenostrepta comb. nov., and Treponema zuelzerae comb. nov., and emendation of the genus Treponema.</title>
        <authorList>
            <person name="Abt B."/>
            <person name="Goker M."/>
            <person name="Scheuner C."/>
            <person name="Han C."/>
            <person name="Lu M."/>
            <person name="Misra M."/>
            <person name="Lapidus A."/>
            <person name="Nolan M."/>
            <person name="Lucas S."/>
            <person name="Hammon N."/>
            <person name="Deshpande S."/>
            <person name="Cheng J.F."/>
            <person name="Tapia R."/>
            <person name="Goodwin L.A."/>
            <person name="Pitluck S."/>
            <person name="Liolios K."/>
            <person name="Pagani I."/>
            <person name="Ivanova N."/>
            <person name="Mavromatis K."/>
            <person name="Mikhailova N."/>
            <person name="Huntemann M."/>
            <person name="Pati A."/>
            <person name="Chen A."/>
            <person name="Palaniappan K."/>
            <person name="Land M."/>
            <person name="Hauser L."/>
            <person name="Jeffries C.D."/>
            <person name="Rohde M."/>
            <person name="Spring S."/>
            <person name="Gronow S."/>
            <person name="Detter J.C."/>
            <person name="Bristow J."/>
            <person name="Eisen J.A."/>
            <person name="Markowitz V."/>
            <person name="Hugenholtz P."/>
            <person name="Kyrpides N.C."/>
            <person name="Woyke T."/>
            <person name="Klenk H.P."/>
        </authorList>
    </citation>
    <scope>NUCLEOTIDE SEQUENCE</scope>
    <source>
        <strain evidence="4">ATCC 51460 / DSM 7334 / H1</strain>
    </source>
</reference>
<sequence>MNIEQAQATAIMHDIEDAVLSAFVGDASVVRLALFGLFGALHVLIEDIPGLGKTTLALSLARAAGLTFSRIQCTPDLLPADVLGLSVWDSNQQKFVFKGGPIIAHFVLADELNRASPRTQSAFLEAMQEGSISIDGRTMPLPDPFFMIATQNPQNFVGTFPLPEAELDRFGLSFSIGYPSIDHEQLILERNETAKPLGIVETVANPETVTAMRTRVRSVHISNSIRTYIMEIVRSTRTAAEIKLGASPRAGIYLQQAAKVRALYEGRTFVIPEDVEALARPTLAHRIVLASQSRMAGKQASAIVSELVSRIRKPTGL</sequence>
<evidence type="ECO:0000313" key="3">
    <source>
        <dbReference type="EMBL" id="AEJ20426.1"/>
    </source>
</evidence>
<evidence type="ECO:0000259" key="2">
    <source>
        <dbReference type="Pfam" id="PF17863"/>
    </source>
</evidence>
<accession>F8F3A0</accession>
<dbReference type="Proteomes" id="UP000000503">
    <property type="component" value="Chromosome"/>
</dbReference>
<gene>
    <name evidence="3" type="ordered locus">Spica_2315</name>
</gene>
<dbReference type="EMBL" id="CP002868">
    <property type="protein sequence ID" value="AEJ20426.1"/>
    <property type="molecule type" value="Genomic_DNA"/>
</dbReference>
<dbReference type="Pfam" id="PF07726">
    <property type="entry name" value="AAA_3"/>
    <property type="match status" value="1"/>
</dbReference>
<dbReference type="PANTHER" id="PTHR42759">
    <property type="entry name" value="MOXR FAMILY PROTEIN"/>
    <property type="match status" value="1"/>
</dbReference>
<dbReference type="eggNOG" id="COG0714">
    <property type="taxonomic scope" value="Bacteria"/>
</dbReference>
<name>F8F3A0_GRAC1</name>
<dbReference type="STRING" id="744872.Spica_2315"/>
<dbReference type="PIRSF" id="PIRSF002849">
    <property type="entry name" value="AAA_ATPase_chaperone_MoxR_prd"/>
    <property type="match status" value="1"/>
</dbReference>
<organism evidence="3 4">
    <name type="scientific">Gracilinema caldarium (strain ATCC 51460 / DSM 7334 / H1)</name>
    <name type="common">Treponema caldarium</name>
    <dbReference type="NCBI Taxonomy" id="744872"/>
    <lineage>
        <taxon>Bacteria</taxon>
        <taxon>Pseudomonadati</taxon>
        <taxon>Spirochaetota</taxon>
        <taxon>Spirochaetia</taxon>
        <taxon>Spirochaetales</taxon>
        <taxon>Breznakiellaceae</taxon>
        <taxon>Gracilinema</taxon>
    </lineage>
</organism>
<dbReference type="InterPro" id="IPR027417">
    <property type="entry name" value="P-loop_NTPase"/>
</dbReference>
<protein>
    <submittedName>
        <fullName evidence="3">ATPase associated with various cellular activities AAA_3</fullName>
    </submittedName>
</protein>
<evidence type="ECO:0000259" key="1">
    <source>
        <dbReference type="Pfam" id="PF07726"/>
    </source>
</evidence>
<keyword evidence="4" id="KW-1185">Reference proteome</keyword>
<dbReference type="InterPro" id="IPR050764">
    <property type="entry name" value="CbbQ/NirQ/NorQ/GpvN"/>
</dbReference>
<dbReference type="KEGG" id="scd:Spica_2315"/>
<dbReference type="GO" id="GO:0005524">
    <property type="term" value="F:ATP binding"/>
    <property type="evidence" value="ECO:0007669"/>
    <property type="project" value="InterPro"/>
</dbReference>
<dbReference type="InterPro" id="IPR041628">
    <property type="entry name" value="ChlI/MoxR_AAA_lid"/>
</dbReference>
<dbReference type="RefSeq" id="WP_013969707.1">
    <property type="nucleotide sequence ID" value="NC_015732.1"/>
</dbReference>
<dbReference type="HOGENOM" id="CLU_034716_2_0_12"/>
<dbReference type="Pfam" id="PF17863">
    <property type="entry name" value="AAA_lid_2"/>
    <property type="match status" value="1"/>
</dbReference>
<dbReference type="SUPFAM" id="SSF52540">
    <property type="entry name" value="P-loop containing nucleoside triphosphate hydrolases"/>
    <property type="match status" value="1"/>
</dbReference>
<dbReference type="CDD" id="cd00009">
    <property type="entry name" value="AAA"/>
    <property type="match status" value="1"/>
</dbReference>
<dbReference type="AlphaFoldDB" id="F8F3A0"/>
<evidence type="ECO:0000313" key="4">
    <source>
        <dbReference type="Proteomes" id="UP000000503"/>
    </source>
</evidence>
<dbReference type="PANTHER" id="PTHR42759:SF5">
    <property type="entry name" value="METHANOL DEHYDROGENASE REGULATOR"/>
    <property type="match status" value="1"/>
</dbReference>
<dbReference type="Gene3D" id="1.10.8.80">
    <property type="entry name" value="Magnesium chelatase subunit I, C-Terminal domain"/>
    <property type="match status" value="1"/>
</dbReference>